<gene>
    <name evidence="10" type="ORF">SAMN05216216_11761</name>
</gene>
<evidence type="ECO:0000256" key="1">
    <source>
        <dbReference type="ARBA" id="ARBA00004418"/>
    </source>
</evidence>
<evidence type="ECO:0000256" key="9">
    <source>
        <dbReference type="SAM" id="SignalP"/>
    </source>
</evidence>
<dbReference type="GO" id="GO:0042626">
    <property type="term" value="F:ATPase-coupled transmembrane transporter activity"/>
    <property type="evidence" value="ECO:0007669"/>
    <property type="project" value="InterPro"/>
</dbReference>
<reference evidence="11" key="1">
    <citation type="submission" date="2016-10" db="EMBL/GenBank/DDBJ databases">
        <authorList>
            <person name="Varghese N."/>
            <person name="Submissions S."/>
        </authorList>
    </citation>
    <scope>NUCLEOTIDE SEQUENCE [LARGE SCALE GENOMIC DNA]</scope>
    <source>
        <strain evidence="11">CGMCC 1.8895</strain>
    </source>
</reference>
<dbReference type="InterPro" id="IPR044527">
    <property type="entry name" value="NrtA/CpmA_ABC-bd_dom"/>
</dbReference>
<feature type="chain" id="PRO_5011523856" evidence="9">
    <location>
        <begin position="26"/>
        <end position="336"/>
    </location>
</feature>
<dbReference type="CDD" id="cd13553">
    <property type="entry name" value="PBP2_NrtA_CpmA_like"/>
    <property type="match status" value="1"/>
</dbReference>
<evidence type="ECO:0000256" key="5">
    <source>
        <dbReference type="ARBA" id="ARBA00022475"/>
    </source>
</evidence>
<dbReference type="AlphaFoldDB" id="A0A1G9GIE0"/>
<accession>A0A1G9GIE0</accession>
<evidence type="ECO:0000313" key="11">
    <source>
        <dbReference type="Proteomes" id="UP000199008"/>
    </source>
</evidence>
<name>A0A1G9GIE0_9BACL</name>
<evidence type="ECO:0000256" key="7">
    <source>
        <dbReference type="ARBA" id="ARBA00022729"/>
    </source>
</evidence>
<dbReference type="Pfam" id="PF13379">
    <property type="entry name" value="NMT1_2"/>
    <property type="match status" value="1"/>
</dbReference>
<evidence type="ECO:0000256" key="6">
    <source>
        <dbReference type="ARBA" id="ARBA00022519"/>
    </source>
</evidence>
<dbReference type="RefSeq" id="WP_092986975.1">
    <property type="nucleotide sequence ID" value="NZ_FNFY01000017.1"/>
</dbReference>
<evidence type="ECO:0000256" key="3">
    <source>
        <dbReference type="ARBA" id="ARBA00010742"/>
    </source>
</evidence>
<keyword evidence="6" id="KW-0997">Cell inner membrane</keyword>
<keyword evidence="7 9" id="KW-0732">Signal</keyword>
<comment type="similarity">
    <text evidence="3">Belongs to the bacterial solute-binding protein SsuA/TauA family.</text>
</comment>
<evidence type="ECO:0000256" key="2">
    <source>
        <dbReference type="ARBA" id="ARBA00004533"/>
    </source>
</evidence>
<dbReference type="PANTHER" id="PTHR30024:SF47">
    <property type="entry name" value="TAURINE-BINDING PERIPLASMIC PROTEIN"/>
    <property type="match status" value="1"/>
</dbReference>
<sequence length="336" mass="36221">MKKFILGFIALSLAVVAGCNNSEEAAEEVRIGYFPNLTHISTVVALQNGYFEEEFGEDISIDTMTFPNGSAFMEAMSTEEFDIGTVGPSPATTTYMRNPAHSIIAGAVNGGAVLATAEDSGIESVADLDGKSVAVPTIGSTQDIMLRKALHEEGLDVDDSGGTVSLNPQAPADTSTLFLQGNVAAAATQEPWGVFLENQTNADILLDEDEFGWGADSTMTVVTARNAFTEANPELTEGYLRAHKRAIEFIEENREEAVNIFVDHITEITGSDLSVEETLEASERLYPTHEVDEEVLQEMATISYEADYMSSDDIDGLINTEFIDNVTAGEDSETEE</sequence>
<feature type="signal peptide" evidence="9">
    <location>
        <begin position="1"/>
        <end position="25"/>
    </location>
</feature>
<keyword evidence="8" id="KW-0472">Membrane</keyword>
<dbReference type="GO" id="GO:0005886">
    <property type="term" value="C:plasma membrane"/>
    <property type="evidence" value="ECO:0007669"/>
    <property type="project" value="UniProtKB-SubCell"/>
</dbReference>
<dbReference type="NCBIfam" id="TIGR01728">
    <property type="entry name" value="SsuA_fam"/>
    <property type="match status" value="1"/>
</dbReference>
<keyword evidence="4" id="KW-0813">Transport</keyword>
<comment type="subcellular location">
    <subcellularLocation>
        <location evidence="2">Cell inner membrane</location>
    </subcellularLocation>
    <subcellularLocation>
        <location evidence="1">Periplasm</location>
    </subcellularLocation>
</comment>
<proteinExistence type="inferred from homology"/>
<evidence type="ECO:0000256" key="4">
    <source>
        <dbReference type="ARBA" id="ARBA00022448"/>
    </source>
</evidence>
<dbReference type="PANTHER" id="PTHR30024">
    <property type="entry name" value="ALIPHATIC SULFONATES-BINDING PROTEIN-RELATED"/>
    <property type="match status" value="1"/>
</dbReference>
<dbReference type="InterPro" id="IPR010067">
    <property type="entry name" value="ABC_SsuA_sub-bd"/>
</dbReference>
<evidence type="ECO:0000256" key="8">
    <source>
        <dbReference type="ARBA" id="ARBA00023136"/>
    </source>
</evidence>
<organism evidence="10 11">
    <name type="scientific">Lacicoccus qingdaonensis</name>
    <dbReference type="NCBI Taxonomy" id="576118"/>
    <lineage>
        <taxon>Bacteria</taxon>
        <taxon>Bacillati</taxon>
        <taxon>Bacillota</taxon>
        <taxon>Bacilli</taxon>
        <taxon>Bacillales</taxon>
        <taxon>Salinicoccaceae</taxon>
        <taxon>Lacicoccus</taxon>
    </lineage>
</organism>
<dbReference type="PROSITE" id="PS51257">
    <property type="entry name" value="PROKAR_LIPOPROTEIN"/>
    <property type="match status" value="1"/>
</dbReference>
<dbReference type="STRING" id="576118.SAMN05216216_11761"/>
<keyword evidence="5" id="KW-1003">Cell membrane</keyword>
<protein>
    <submittedName>
        <fullName evidence="10">NitT/TauT family transport system substrate-binding protein</fullName>
    </submittedName>
</protein>
<dbReference type="EMBL" id="FNFY01000017">
    <property type="protein sequence ID" value="SDL00426.1"/>
    <property type="molecule type" value="Genomic_DNA"/>
</dbReference>
<dbReference type="Proteomes" id="UP000199008">
    <property type="component" value="Unassembled WGS sequence"/>
</dbReference>
<evidence type="ECO:0000313" key="10">
    <source>
        <dbReference type="EMBL" id="SDL00426.1"/>
    </source>
</evidence>
<dbReference type="Gene3D" id="3.40.190.10">
    <property type="entry name" value="Periplasmic binding protein-like II"/>
    <property type="match status" value="2"/>
</dbReference>
<keyword evidence="11" id="KW-1185">Reference proteome</keyword>
<dbReference type="OrthoDB" id="506341at2"/>
<dbReference type="SUPFAM" id="SSF53850">
    <property type="entry name" value="Periplasmic binding protein-like II"/>
    <property type="match status" value="1"/>
</dbReference>
<dbReference type="GO" id="GO:0042597">
    <property type="term" value="C:periplasmic space"/>
    <property type="evidence" value="ECO:0007669"/>
    <property type="project" value="UniProtKB-SubCell"/>
</dbReference>